<keyword evidence="8" id="KW-0819">tRNA processing</keyword>
<dbReference type="Proteomes" id="UP000820818">
    <property type="component" value="Linkage Group LG3"/>
</dbReference>
<comment type="function">
    <text evidence="9">Probable S-adenosyl-L-methionine-dependent methyltransferase that acts as a component of the wybutosine biosynthesis pathway. Wybutosine is a hyper modified guanosine with a tricyclic base found at the 3'-position adjacent to the anticodon of eukaryotic phenylalanine tRNA.</text>
</comment>
<comment type="caution">
    <text evidence="13">The sequence shown here is derived from an EMBL/GenBank/DDBJ whole genome shotgun (WGS) entry which is preliminary data.</text>
</comment>
<dbReference type="GO" id="GO:0008033">
    <property type="term" value="P:tRNA processing"/>
    <property type="evidence" value="ECO:0007669"/>
    <property type="project" value="UniProtKB-KW"/>
</dbReference>
<evidence type="ECO:0000256" key="6">
    <source>
        <dbReference type="ARBA" id="ARBA00022679"/>
    </source>
</evidence>
<organism evidence="13 14">
    <name type="scientific">Daphnia sinensis</name>
    <dbReference type="NCBI Taxonomy" id="1820382"/>
    <lineage>
        <taxon>Eukaryota</taxon>
        <taxon>Metazoa</taxon>
        <taxon>Ecdysozoa</taxon>
        <taxon>Arthropoda</taxon>
        <taxon>Crustacea</taxon>
        <taxon>Branchiopoda</taxon>
        <taxon>Diplostraca</taxon>
        <taxon>Cladocera</taxon>
        <taxon>Anomopoda</taxon>
        <taxon>Daphniidae</taxon>
        <taxon>Daphnia</taxon>
        <taxon>Daphnia similis group</taxon>
    </lineage>
</organism>
<reference evidence="13 14" key="1">
    <citation type="submission" date="2022-05" db="EMBL/GenBank/DDBJ databases">
        <title>A multi-omics perspective on studying reproductive biology in Daphnia sinensis.</title>
        <authorList>
            <person name="Jia J."/>
        </authorList>
    </citation>
    <scope>NUCLEOTIDE SEQUENCE [LARGE SCALE GENOMIC DNA]</scope>
    <source>
        <strain evidence="13 14">WSL</strain>
    </source>
</reference>
<evidence type="ECO:0000313" key="13">
    <source>
        <dbReference type="EMBL" id="KAI9561769.1"/>
    </source>
</evidence>
<evidence type="ECO:0000256" key="9">
    <source>
        <dbReference type="ARBA" id="ARBA00025378"/>
    </source>
</evidence>
<dbReference type="Gene3D" id="3.30.1960.10">
    <property type="entry name" value="tRNA wybutosine-synthesizing-like"/>
    <property type="match status" value="1"/>
</dbReference>
<evidence type="ECO:0000259" key="12">
    <source>
        <dbReference type="Pfam" id="PF02676"/>
    </source>
</evidence>
<keyword evidence="6" id="KW-0808">Transferase</keyword>
<dbReference type="AlphaFoldDB" id="A0AAD5KW75"/>
<feature type="domain" description="tRNA wybutosine-synthesizing protein" evidence="12">
    <location>
        <begin position="16"/>
        <end position="200"/>
    </location>
</feature>
<dbReference type="EMBL" id="WJBH02000003">
    <property type="protein sequence ID" value="KAI9561769.1"/>
    <property type="molecule type" value="Genomic_DNA"/>
</dbReference>
<dbReference type="EC" id="2.1.1.282" evidence="3"/>
<dbReference type="SUPFAM" id="SSF111278">
    <property type="entry name" value="SSo0622-like"/>
    <property type="match status" value="1"/>
</dbReference>
<evidence type="ECO:0000256" key="5">
    <source>
        <dbReference type="ARBA" id="ARBA00022603"/>
    </source>
</evidence>
<keyword evidence="5" id="KW-0489">Methyltransferase</keyword>
<dbReference type="InterPro" id="IPR036602">
    <property type="entry name" value="tRNA_yW-synthesising-like_sf"/>
</dbReference>
<comment type="pathway">
    <text evidence="1">tRNA modification; wybutosine-tRNA(Phe) biosynthesis.</text>
</comment>
<dbReference type="PANTHER" id="PTHR48418:SF1">
    <property type="entry name" value="TRNA WYBUTOSINE-SYNTHESIZING PROTEIN 3"/>
    <property type="match status" value="1"/>
</dbReference>
<evidence type="ECO:0000313" key="14">
    <source>
        <dbReference type="Proteomes" id="UP000820818"/>
    </source>
</evidence>
<evidence type="ECO:0000256" key="1">
    <source>
        <dbReference type="ARBA" id="ARBA00004797"/>
    </source>
</evidence>
<gene>
    <name evidence="13" type="ORF">GHT06_012730</name>
</gene>
<dbReference type="Pfam" id="PF02676">
    <property type="entry name" value="TYW3"/>
    <property type="match status" value="1"/>
</dbReference>
<evidence type="ECO:0000256" key="10">
    <source>
        <dbReference type="ARBA" id="ARBA00030554"/>
    </source>
</evidence>
<name>A0AAD5KW75_9CRUS</name>
<keyword evidence="7" id="KW-0949">S-adenosyl-L-methionine</keyword>
<accession>A0AAD5KW75</accession>
<proteinExistence type="inferred from homology"/>
<evidence type="ECO:0000256" key="8">
    <source>
        <dbReference type="ARBA" id="ARBA00022694"/>
    </source>
</evidence>
<protein>
    <recommendedName>
        <fullName evidence="4">tRNA wybutosine-synthesizing protein 3 homolog</fullName>
        <ecNumber evidence="3">2.1.1.282</ecNumber>
    </recommendedName>
    <alternativeName>
        <fullName evidence="10">tRNA(Phe) 7-((3-amino-3-carboxypropyl)-4-demethylwyosine(37)-N(4))-methyltransferase</fullName>
    </alternativeName>
</protein>
<keyword evidence="14" id="KW-1185">Reference proteome</keyword>
<dbReference type="InterPro" id="IPR003827">
    <property type="entry name" value="tRNA_yW-synthesising"/>
</dbReference>
<comment type="similarity">
    <text evidence="2">Belongs to the TYW3 family.</text>
</comment>
<sequence length="206" mass="23149">MSAKMFANQKQAAFAGQDLSRKGSVDEPIRELVDYINSSEKYFTTSSCSGRIVVLAETAEEEPSVQKEGCQWVFVSHSKCSWDEIYSKLDPSIGDLSFKFEAFVLHVQCRTLDDAQLMLSCGVQAGFRNSGISLKSRKNSHQEWPKIMVAIRSTHGIEAPLSASGKLLVTSEYVEHVVTKANTLMEENFKRISRFQQNLMQQIKVD</sequence>
<evidence type="ECO:0000256" key="4">
    <source>
        <dbReference type="ARBA" id="ARBA00016536"/>
    </source>
</evidence>
<dbReference type="GO" id="GO:0008168">
    <property type="term" value="F:methyltransferase activity"/>
    <property type="evidence" value="ECO:0007669"/>
    <property type="project" value="UniProtKB-KW"/>
</dbReference>
<comment type="catalytic activity">
    <reaction evidence="11">
        <text>4-demethyl-7-[(3S)-3-amino-3-carboxypropyl]wyosine(37) in tRNA(Phe) + S-adenosyl-L-methionine = 7-[(3S)-3-amino-3-carboxypropyl]wyosine(37) in tRNA(Phe) + S-adenosyl-L-homocysteine + H(+)</text>
        <dbReference type="Rhea" id="RHEA:36635"/>
        <dbReference type="Rhea" id="RHEA-COMP:10378"/>
        <dbReference type="Rhea" id="RHEA-COMP:10379"/>
        <dbReference type="ChEBI" id="CHEBI:15378"/>
        <dbReference type="ChEBI" id="CHEBI:57856"/>
        <dbReference type="ChEBI" id="CHEBI:59789"/>
        <dbReference type="ChEBI" id="CHEBI:73543"/>
        <dbReference type="ChEBI" id="CHEBI:73550"/>
        <dbReference type="EC" id="2.1.1.282"/>
    </reaction>
</comment>
<evidence type="ECO:0000256" key="2">
    <source>
        <dbReference type="ARBA" id="ARBA00008569"/>
    </source>
</evidence>
<evidence type="ECO:0000256" key="3">
    <source>
        <dbReference type="ARBA" id="ARBA00012750"/>
    </source>
</evidence>
<dbReference type="GO" id="GO:0032259">
    <property type="term" value="P:methylation"/>
    <property type="evidence" value="ECO:0007669"/>
    <property type="project" value="UniProtKB-KW"/>
</dbReference>
<evidence type="ECO:0000256" key="7">
    <source>
        <dbReference type="ARBA" id="ARBA00022691"/>
    </source>
</evidence>
<dbReference type="PANTHER" id="PTHR48418">
    <property type="entry name" value="TRNA WYBUTOSINE-SYNTHESIZING PROTEIN 3"/>
    <property type="match status" value="1"/>
</dbReference>
<evidence type="ECO:0000256" key="11">
    <source>
        <dbReference type="ARBA" id="ARBA00049202"/>
    </source>
</evidence>